<dbReference type="InterPro" id="IPR016187">
    <property type="entry name" value="CTDL_fold"/>
</dbReference>
<dbReference type="InterPro" id="IPR005532">
    <property type="entry name" value="SUMF_dom"/>
</dbReference>
<proteinExistence type="predicted"/>
<dbReference type="Gene3D" id="3.90.1580.10">
    <property type="entry name" value="paralog of FGE (formylglycine-generating enzyme)"/>
    <property type="match status" value="1"/>
</dbReference>
<sequence>MKKKMVLVPAGDFIMGTNKTDNDKTHLKIGAVKPLFLDQHPTRKIFLDTYYIDKYEVTNEEYKKFLDSSGYDELPGHWENGSYAEGKDRYPVTHVTWREALTYSLWAQKSLPTEAQWEKAARGVDGRIYPGEMIMKKENPIWILMGQETWLRLVCTLSILAHIKCMTWVVMLWSGQWTGIKLIRVVLIKIRDTEKH</sequence>
<reference evidence="2" key="1">
    <citation type="journal article" date="2014" name="ISME J.">
        <title>Genomic properties of Marine Group A bacteria indicate a role in the marine sulfur cycle.</title>
        <authorList>
            <person name="Wright J.J."/>
            <person name="Mewis K."/>
            <person name="Hanson N.W."/>
            <person name="Konwar K.M."/>
            <person name="Maas K.R."/>
            <person name="Hallam S.J."/>
        </authorList>
    </citation>
    <scope>NUCLEOTIDE SEQUENCE</scope>
</reference>
<dbReference type="PANTHER" id="PTHR23150:SF19">
    <property type="entry name" value="FORMYLGLYCINE-GENERATING ENZYME"/>
    <property type="match status" value="1"/>
</dbReference>
<evidence type="ECO:0000259" key="1">
    <source>
        <dbReference type="Pfam" id="PF03781"/>
    </source>
</evidence>
<protein>
    <recommendedName>
        <fullName evidence="1">Sulfatase-modifying factor enzyme-like domain-containing protein</fullName>
    </recommendedName>
</protein>
<dbReference type="PANTHER" id="PTHR23150">
    <property type="entry name" value="SULFATASE MODIFYING FACTOR 1, 2"/>
    <property type="match status" value="1"/>
</dbReference>
<accession>S4W436</accession>
<dbReference type="InterPro" id="IPR051043">
    <property type="entry name" value="Sulfatase_Mod_Factor_Kinase"/>
</dbReference>
<feature type="domain" description="Sulfatase-modifying factor enzyme-like" evidence="1">
    <location>
        <begin position="3"/>
        <end position="131"/>
    </location>
</feature>
<evidence type="ECO:0000313" key="2">
    <source>
        <dbReference type="EMBL" id="AGO87847.1"/>
    </source>
</evidence>
<dbReference type="SUPFAM" id="SSF56436">
    <property type="entry name" value="C-type lectin-like"/>
    <property type="match status" value="1"/>
</dbReference>
<dbReference type="AlphaFoldDB" id="S4W436"/>
<dbReference type="Pfam" id="PF03781">
    <property type="entry name" value="FGE-sulfatase"/>
    <property type="match status" value="1"/>
</dbReference>
<organism evidence="2">
    <name type="scientific">uncultured bacterium 4050020-J15</name>
    <dbReference type="NCBI Taxonomy" id="1343840"/>
    <lineage>
        <taxon>Bacteria</taxon>
        <taxon>environmental samples</taxon>
    </lineage>
</organism>
<dbReference type="GO" id="GO:0120147">
    <property type="term" value="F:formylglycine-generating oxidase activity"/>
    <property type="evidence" value="ECO:0007669"/>
    <property type="project" value="TreeGrafter"/>
</dbReference>
<dbReference type="InterPro" id="IPR042095">
    <property type="entry name" value="SUMF_sf"/>
</dbReference>
<dbReference type="EMBL" id="KF170415">
    <property type="protein sequence ID" value="AGO87847.1"/>
    <property type="molecule type" value="Genomic_DNA"/>
</dbReference>
<name>S4W436_9BACT</name>